<dbReference type="AlphaFoldDB" id="A0A139AZE8"/>
<accession>A0A139AZE8</accession>
<dbReference type="Pfam" id="PF00642">
    <property type="entry name" value="zf-CCCH"/>
    <property type="match status" value="1"/>
</dbReference>
<evidence type="ECO:0000256" key="4">
    <source>
        <dbReference type="ARBA" id="ARBA00022833"/>
    </source>
</evidence>
<dbReference type="GO" id="GO:0008270">
    <property type="term" value="F:zinc ion binding"/>
    <property type="evidence" value="ECO:0007669"/>
    <property type="project" value="UniProtKB-KW"/>
</dbReference>
<dbReference type="SUPFAM" id="SSF57850">
    <property type="entry name" value="RING/U-box"/>
    <property type="match status" value="1"/>
</dbReference>
<dbReference type="FunFam" id="4.10.1000.10:FF:000014">
    <property type="entry name" value="Zinc finger CCCH domain-containing protein 1"/>
    <property type="match status" value="1"/>
</dbReference>
<dbReference type="GO" id="GO:0006397">
    <property type="term" value="P:mRNA processing"/>
    <property type="evidence" value="ECO:0007669"/>
    <property type="project" value="UniProtKB-KW"/>
</dbReference>
<dbReference type="OMA" id="DYKAGWI"/>
<feature type="compositionally biased region" description="Polar residues" evidence="7">
    <location>
        <begin position="33"/>
        <end position="47"/>
    </location>
</feature>
<keyword evidence="6" id="KW-0507">mRNA processing</keyword>
<dbReference type="GO" id="GO:0034247">
    <property type="term" value="P:snoRNA splicing"/>
    <property type="evidence" value="ECO:0007669"/>
    <property type="project" value="TreeGrafter"/>
</dbReference>
<dbReference type="Proteomes" id="UP000070544">
    <property type="component" value="Unassembled WGS sequence"/>
</dbReference>
<evidence type="ECO:0000259" key="9">
    <source>
        <dbReference type="PROSITE" id="PS50103"/>
    </source>
</evidence>
<dbReference type="Gene3D" id="4.10.1000.10">
    <property type="entry name" value="Zinc finger, CCCH-type"/>
    <property type="match status" value="1"/>
</dbReference>
<feature type="region of interest" description="Disordered" evidence="7">
    <location>
        <begin position="284"/>
        <end position="322"/>
    </location>
</feature>
<dbReference type="PROSITE" id="PS00518">
    <property type="entry name" value="ZF_RING_1"/>
    <property type="match status" value="1"/>
</dbReference>
<dbReference type="InterPro" id="IPR036855">
    <property type="entry name" value="Znf_CCCH_sf"/>
</dbReference>
<sequence>MEETSQSPSPVVAFKSGKSRASKNIKKRERSPSPDQSTSTKPSTDTSGPVRKATRSDNAQSLLSSSSSSVRAASRATSTADPDGPLRVSFAGSGSAATAVGDSATRTLELDDNKDRMGNTSMQKGLRAGPQRGVTNVRISSRFDYQPDICKDYKETGYCGYGDSCKFLHDRGDYKAGWIIEREWEEKQRKKEKQEEDAEKWIIRDGNDEEEEEQPDDDVPFACLICRKEFVDPVVTKCNHYFCERCALSNHSKSPKCFACGASTGGVFHMVGKDVRAKMKEAAQRMKEREQEIDSQMKEMGDDGVDADGGNDDGGEGNENGE</sequence>
<dbReference type="Gene3D" id="3.30.40.10">
    <property type="entry name" value="Zinc/RING finger domain, C3HC4 (zinc finger)"/>
    <property type="match status" value="1"/>
</dbReference>
<dbReference type="PROSITE" id="PS50089">
    <property type="entry name" value="ZF_RING_2"/>
    <property type="match status" value="1"/>
</dbReference>
<dbReference type="EMBL" id="KQ965731">
    <property type="protein sequence ID" value="KXS22080.1"/>
    <property type="molecule type" value="Genomic_DNA"/>
</dbReference>
<dbReference type="PROSITE" id="PS50103">
    <property type="entry name" value="ZF_C3H1"/>
    <property type="match status" value="1"/>
</dbReference>
<feature type="compositionally biased region" description="Basic and acidic residues" evidence="7">
    <location>
        <begin position="108"/>
        <end position="117"/>
    </location>
</feature>
<dbReference type="InterPro" id="IPR001841">
    <property type="entry name" value="Znf_RING"/>
</dbReference>
<feature type="region of interest" description="Disordered" evidence="7">
    <location>
        <begin position="1"/>
        <end position="131"/>
    </location>
</feature>
<dbReference type="SUPFAM" id="SSF90229">
    <property type="entry name" value="CCCH zinc finger"/>
    <property type="match status" value="1"/>
</dbReference>
<dbReference type="SMART" id="SM00356">
    <property type="entry name" value="ZnF_C3H1"/>
    <property type="match status" value="1"/>
</dbReference>
<comment type="function">
    <text evidence="6">Involved in pre-mRNA splicing.</text>
</comment>
<evidence type="ECO:0000259" key="8">
    <source>
        <dbReference type="PROSITE" id="PS50089"/>
    </source>
</evidence>
<evidence type="ECO:0000313" key="11">
    <source>
        <dbReference type="Proteomes" id="UP000070544"/>
    </source>
</evidence>
<feature type="zinc finger region" description="C3H1-type" evidence="5">
    <location>
        <begin position="144"/>
        <end position="172"/>
    </location>
</feature>
<keyword evidence="6" id="KW-0238">DNA-binding</keyword>
<keyword evidence="2 5" id="KW-0479">Metal-binding</keyword>
<proteinExistence type="inferred from homology"/>
<dbReference type="SMART" id="SM00184">
    <property type="entry name" value="RING"/>
    <property type="match status" value="1"/>
</dbReference>
<dbReference type="PANTHER" id="PTHR12930:SF0">
    <property type="entry name" value="RING FINGER PROTEIN 113B"/>
    <property type="match status" value="1"/>
</dbReference>
<feature type="domain" description="C3H1-type" evidence="9">
    <location>
        <begin position="144"/>
        <end position="172"/>
    </location>
</feature>
<reference evidence="10 11" key="1">
    <citation type="journal article" date="2015" name="Genome Biol. Evol.">
        <title>Phylogenomic analyses indicate that early fungi evolved digesting cell walls of algal ancestors of land plants.</title>
        <authorList>
            <person name="Chang Y."/>
            <person name="Wang S."/>
            <person name="Sekimoto S."/>
            <person name="Aerts A.L."/>
            <person name="Choi C."/>
            <person name="Clum A."/>
            <person name="LaButti K.M."/>
            <person name="Lindquist E.A."/>
            <person name="Yee Ngan C."/>
            <person name="Ohm R.A."/>
            <person name="Salamov A.A."/>
            <person name="Grigoriev I.V."/>
            <person name="Spatafora J.W."/>
            <person name="Berbee M.L."/>
        </authorList>
    </citation>
    <scope>NUCLEOTIDE SEQUENCE [LARGE SCALE GENOMIC DNA]</scope>
    <source>
        <strain evidence="10 11">JEL478</strain>
    </source>
</reference>
<evidence type="ECO:0000256" key="1">
    <source>
        <dbReference type="ARBA" id="ARBA00009161"/>
    </source>
</evidence>
<evidence type="ECO:0000256" key="2">
    <source>
        <dbReference type="ARBA" id="ARBA00022723"/>
    </source>
</evidence>
<keyword evidence="11" id="KW-1185">Reference proteome</keyword>
<organism evidence="10 11">
    <name type="scientific">Gonapodya prolifera (strain JEL478)</name>
    <name type="common">Monoblepharis prolifera</name>
    <dbReference type="NCBI Taxonomy" id="1344416"/>
    <lineage>
        <taxon>Eukaryota</taxon>
        <taxon>Fungi</taxon>
        <taxon>Fungi incertae sedis</taxon>
        <taxon>Chytridiomycota</taxon>
        <taxon>Chytridiomycota incertae sedis</taxon>
        <taxon>Monoblepharidomycetes</taxon>
        <taxon>Monoblepharidales</taxon>
        <taxon>Gonapodyaceae</taxon>
        <taxon>Gonapodya</taxon>
    </lineage>
</organism>
<keyword evidence="6" id="KW-0508">mRNA splicing</keyword>
<name>A0A139AZE8_GONPJ</name>
<evidence type="ECO:0000256" key="6">
    <source>
        <dbReference type="RuleBase" id="RU367110"/>
    </source>
</evidence>
<keyword evidence="6" id="KW-0747">Spliceosome</keyword>
<feature type="compositionally biased region" description="Basic residues" evidence="7">
    <location>
        <begin position="17"/>
        <end position="29"/>
    </location>
</feature>
<dbReference type="Pfam" id="PF13920">
    <property type="entry name" value="zf-C3HC4_3"/>
    <property type="match status" value="1"/>
</dbReference>
<evidence type="ECO:0000256" key="3">
    <source>
        <dbReference type="ARBA" id="ARBA00022771"/>
    </source>
</evidence>
<comment type="similarity">
    <text evidence="1 6">Belongs to the CWC24 family.</text>
</comment>
<feature type="domain" description="RING-type" evidence="8">
    <location>
        <begin position="223"/>
        <end position="260"/>
    </location>
</feature>
<keyword evidence="3 5" id="KW-0863">Zinc-finger</keyword>
<evidence type="ECO:0000256" key="5">
    <source>
        <dbReference type="PROSITE-ProRule" id="PRU00723"/>
    </source>
</evidence>
<feature type="compositionally biased region" description="Basic and acidic residues" evidence="7">
    <location>
        <begin position="284"/>
        <end position="301"/>
    </location>
</feature>
<comment type="subcellular location">
    <subcellularLocation>
        <location evidence="6">Nucleus</location>
    </subcellularLocation>
</comment>
<dbReference type="CDD" id="cd16539">
    <property type="entry name" value="RING-HC_RNF113A_B"/>
    <property type="match status" value="1"/>
</dbReference>
<keyword evidence="4 5" id="KW-0862">Zinc</keyword>
<dbReference type="OrthoDB" id="25761at2759"/>
<protein>
    <recommendedName>
        <fullName evidence="6">Pre-mRNA-splicing factor CWC24</fullName>
    </recommendedName>
</protein>
<evidence type="ECO:0000256" key="7">
    <source>
        <dbReference type="SAM" id="MobiDB-lite"/>
    </source>
</evidence>
<dbReference type="InterPro" id="IPR039971">
    <property type="entry name" value="CWC24-like"/>
</dbReference>
<gene>
    <name evidence="10" type="ORF">M427DRAFT_141705</name>
</gene>
<dbReference type="InterPro" id="IPR000571">
    <property type="entry name" value="Znf_CCCH"/>
</dbReference>
<dbReference type="PANTHER" id="PTHR12930">
    <property type="entry name" value="ZINC FINGER PROTEIN 183"/>
    <property type="match status" value="1"/>
</dbReference>
<dbReference type="InterPro" id="IPR013083">
    <property type="entry name" value="Znf_RING/FYVE/PHD"/>
</dbReference>
<keyword evidence="6" id="KW-0539">Nucleus</keyword>
<feature type="region of interest" description="Disordered" evidence="7">
    <location>
        <begin position="186"/>
        <end position="215"/>
    </location>
</feature>
<feature type="compositionally biased region" description="Basic and acidic residues" evidence="7">
    <location>
        <begin position="186"/>
        <end position="206"/>
    </location>
</feature>
<dbReference type="GO" id="GO:0003677">
    <property type="term" value="F:DNA binding"/>
    <property type="evidence" value="ECO:0007669"/>
    <property type="project" value="UniProtKB-UniRule"/>
</dbReference>
<dbReference type="InterPro" id="IPR017907">
    <property type="entry name" value="Znf_RING_CS"/>
</dbReference>
<feature type="compositionally biased region" description="Low complexity" evidence="7">
    <location>
        <begin position="61"/>
        <end position="80"/>
    </location>
</feature>
<feature type="compositionally biased region" description="Acidic residues" evidence="7">
    <location>
        <begin position="302"/>
        <end position="322"/>
    </location>
</feature>
<dbReference type="GO" id="GO:0005684">
    <property type="term" value="C:U2-type spliceosomal complex"/>
    <property type="evidence" value="ECO:0007669"/>
    <property type="project" value="TreeGrafter"/>
</dbReference>
<evidence type="ECO:0000313" key="10">
    <source>
        <dbReference type="EMBL" id="KXS22080.1"/>
    </source>
</evidence>
<dbReference type="STRING" id="1344416.A0A139AZE8"/>
<comment type="subunit">
    <text evidence="6">Associated with the spliceosome.</text>
</comment>